<protein>
    <submittedName>
        <fullName evidence="8">YicC family protein</fullName>
    </submittedName>
</protein>
<sequence length="294" mass="34284">MIYSMTGFGRGEFSNDAFAVTLEIKSVNNRYCDIIVKMPKKLNVFEERIKNTVKQYLARGRIDVYINIEEKAYDNYEVVANYEILDKYVNVYRDLINRYQLDESISLSMVTRIQDGIDVSYLERGEDEYWEAIEPALTEALSRIKAMRETEGEKLKRDILEKVAHIEQLLTQLEVMSPEILEHYKQRTRDRLSELLESYNAEIDDNRVANELAVYADKTNINEEIVRIHSHLEQIKVILTASEPIGRKLDFLIQELNREVNTIGSKSPDIDISNLVIALKSDIEQIREQIQNLE</sequence>
<reference evidence="8 9" key="1">
    <citation type="submission" date="2021-05" db="EMBL/GenBank/DDBJ databases">
        <title>Fusibacter ferrireducens sp. nov., an anaerobic, sulfur- and Fe-reducing bacterium isolated from the mangrove sediment.</title>
        <authorList>
            <person name="Qiu D."/>
        </authorList>
    </citation>
    <scope>NUCLEOTIDE SEQUENCE [LARGE SCALE GENOMIC DNA]</scope>
    <source>
        <strain evidence="8 9">DSM 12116</strain>
    </source>
</reference>
<organism evidence="8 9">
    <name type="scientific">Fusibacter paucivorans</name>
    <dbReference type="NCBI Taxonomy" id="76009"/>
    <lineage>
        <taxon>Bacteria</taxon>
        <taxon>Bacillati</taxon>
        <taxon>Bacillota</taxon>
        <taxon>Clostridia</taxon>
        <taxon>Eubacteriales</taxon>
        <taxon>Eubacteriales Family XII. Incertae Sedis</taxon>
        <taxon>Fusibacter</taxon>
    </lineage>
</organism>
<keyword evidence="2" id="KW-0540">Nuclease</keyword>
<evidence type="ECO:0000313" key="8">
    <source>
        <dbReference type="EMBL" id="MBS7527425.1"/>
    </source>
</evidence>
<dbReference type="EMBL" id="JAHBCL010000020">
    <property type="protein sequence ID" value="MBS7527425.1"/>
    <property type="molecule type" value="Genomic_DNA"/>
</dbReference>
<comment type="similarity">
    <text evidence="5">Belongs to the YicC/YloC family.</text>
</comment>
<dbReference type="PANTHER" id="PTHR30636">
    <property type="entry name" value="UPF0701 PROTEIN YICC"/>
    <property type="match status" value="1"/>
</dbReference>
<keyword evidence="9" id="KW-1185">Reference proteome</keyword>
<feature type="domain" description="Endoribonuclease YicC-like N-terminal" evidence="6">
    <location>
        <begin position="2"/>
        <end position="156"/>
    </location>
</feature>
<dbReference type="PANTHER" id="PTHR30636:SF3">
    <property type="entry name" value="UPF0701 PROTEIN YICC"/>
    <property type="match status" value="1"/>
</dbReference>
<proteinExistence type="inferred from homology"/>
<evidence type="ECO:0000259" key="6">
    <source>
        <dbReference type="Pfam" id="PF03755"/>
    </source>
</evidence>
<evidence type="ECO:0000256" key="3">
    <source>
        <dbReference type="ARBA" id="ARBA00022759"/>
    </source>
</evidence>
<gene>
    <name evidence="8" type="ORF">KHM83_12140</name>
</gene>
<dbReference type="InterPro" id="IPR013551">
    <property type="entry name" value="YicC-like_C"/>
</dbReference>
<dbReference type="Pfam" id="PF08340">
    <property type="entry name" value="YicC-like_C"/>
    <property type="match status" value="1"/>
</dbReference>
<name>A0ABS5PQI2_9FIRM</name>
<dbReference type="RefSeq" id="WP_213237285.1">
    <property type="nucleotide sequence ID" value="NZ_JAHBCL010000020.1"/>
</dbReference>
<dbReference type="NCBIfam" id="TIGR00255">
    <property type="entry name" value="YicC/YloC family endoribonuclease"/>
    <property type="match status" value="1"/>
</dbReference>
<dbReference type="Pfam" id="PF03755">
    <property type="entry name" value="YicC-like_N"/>
    <property type="match status" value="1"/>
</dbReference>
<evidence type="ECO:0000256" key="1">
    <source>
        <dbReference type="ARBA" id="ARBA00001968"/>
    </source>
</evidence>
<feature type="domain" description="Endoribonuclease YicC-like C-terminal" evidence="7">
    <location>
        <begin position="176"/>
        <end position="294"/>
    </location>
</feature>
<evidence type="ECO:0000259" key="7">
    <source>
        <dbReference type="Pfam" id="PF08340"/>
    </source>
</evidence>
<evidence type="ECO:0000256" key="2">
    <source>
        <dbReference type="ARBA" id="ARBA00022722"/>
    </source>
</evidence>
<evidence type="ECO:0000313" key="9">
    <source>
        <dbReference type="Proteomes" id="UP000746471"/>
    </source>
</evidence>
<accession>A0ABS5PQI2</accession>
<keyword evidence="4" id="KW-0378">Hydrolase</keyword>
<comment type="caution">
    <text evidence="8">The sequence shown here is derived from an EMBL/GenBank/DDBJ whole genome shotgun (WGS) entry which is preliminary data.</text>
</comment>
<keyword evidence="3" id="KW-0255">Endonuclease</keyword>
<dbReference type="InterPro" id="IPR013527">
    <property type="entry name" value="YicC-like_N"/>
</dbReference>
<evidence type="ECO:0000256" key="4">
    <source>
        <dbReference type="ARBA" id="ARBA00022801"/>
    </source>
</evidence>
<evidence type="ECO:0000256" key="5">
    <source>
        <dbReference type="ARBA" id="ARBA00035648"/>
    </source>
</evidence>
<comment type="cofactor">
    <cofactor evidence="1">
        <name>a divalent metal cation</name>
        <dbReference type="ChEBI" id="CHEBI:60240"/>
    </cofactor>
</comment>
<dbReference type="InterPro" id="IPR005229">
    <property type="entry name" value="YicC/YloC-like"/>
</dbReference>
<dbReference type="Proteomes" id="UP000746471">
    <property type="component" value="Unassembled WGS sequence"/>
</dbReference>